<feature type="compositionally biased region" description="Low complexity" evidence="1">
    <location>
        <begin position="17"/>
        <end position="26"/>
    </location>
</feature>
<keyword evidence="3" id="KW-1185">Reference proteome</keyword>
<organism evidence="2 3">
    <name type="scientific">Trifolium medium</name>
    <dbReference type="NCBI Taxonomy" id="97028"/>
    <lineage>
        <taxon>Eukaryota</taxon>
        <taxon>Viridiplantae</taxon>
        <taxon>Streptophyta</taxon>
        <taxon>Embryophyta</taxon>
        <taxon>Tracheophyta</taxon>
        <taxon>Spermatophyta</taxon>
        <taxon>Magnoliopsida</taxon>
        <taxon>eudicotyledons</taxon>
        <taxon>Gunneridae</taxon>
        <taxon>Pentapetalae</taxon>
        <taxon>rosids</taxon>
        <taxon>fabids</taxon>
        <taxon>Fabales</taxon>
        <taxon>Fabaceae</taxon>
        <taxon>Papilionoideae</taxon>
        <taxon>50 kb inversion clade</taxon>
        <taxon>NPAAA clade</taxon>
        <taxon>Hologalegina</taxon>
        <taxon>IRL clade</taxon>
        <taxon>Trifolieae</taxon>
        <taxon>Trifolium</taxon>
    </lineage>
</organism>
<evidence type="ECO:0000256" key="1">
    <source>
        <dbReference type="SAM" id="MobiDB-lite"/>
    </source>
</evidence>
<accession>A0A392MT34</accession>
<feature type="compositionally biased region" description="Basic and acidic residues" evidence="1">
    <location>
        <begin position="1"/>
        <end position="16"/>
    </location>
</feature>
<reference evidence="2 3" key="1">
    <citation type="journal article" date="2018" name="Front. Plant Sci.">
        <title>Red Clover (Trifolium pratense) and Zigzag Clover (T. medium) - A Picture of Genomic Similarities and Differences.</title>
        <authorList>
            <person name="Dluhosova J."/>
            <person name="Istvanek J."/>
            <person name="Nedelnik J."/>
            <person name="Repkova J."/>
        </authorList>
    </citation>
    <scope>NUCLEOTIDE SEQUENCE [LARGE SCALE GENOMIC DNA]</scope>
    <source>
        <strain evidence="3">cv. 10/8</strain>
        <tissue evidence="2">Leaf</tissue>
    </source>
</reference>
<sequence>MPARVRKAERGKEERTATAVASAGAAARERSKRDES</sequence>
<comment type="caution">
    <text evidence="2">The sequence shown here is derived from an EMBL/GenBank/DDBJ whole genome shotgun (WGS) entry which is preliminary data.</text>
</comment>
<dbReference type="EMBL" id="LXQA010017743">
    <property type="protein sequence ID" value="MCH90169.1"/>
    <property type="molecule type" value="Genomic_DNA"/>
</dbReference>
<gene>
    <name evidence="2" type="ORF">A2U01_0011079</name>
</gene>
<proteinExistence type="predicted"/>
<feature type="region of interest" description="Disordered" evidence="1">
    <location>
        <begin position="1"/>
        <end position="36"/>
    </location>
</feature>
<dbReference type="AlphaFoldDB" id="A0A392MT34"/>
<feature type="compositionally biased region" description="Basic and acidic residues" evidence="1">
    <location>
        <begin position="27"/>
        <end position="36"/>
    </location>
</feature>
<dbReference type="Proteomes" id="UP000265520">
    <property type="component" value="Unassembled WGS sequence"/>
</dbReference>
<evidence type="ECO:0000313" key="2">
    <source>
        <dbReference type="EMBL" id="MCH90169.1"/>
    </source>
</evidence>
<evidence type="ECO:0000313" key="3">
    <source>
        <dbReference type="Proteomes" id="UP000265520"/>
    </source>
</evidence>
<protein>
    <submittedName>
        <fullName evidence="2">Uncharacterized protein</fullName>
    </submittedName>
</protein>
<name>A0A392MT34_9FABA</name>